<dbReference type="EMBL" id="NBNE01004340">
    <property type="protein sequence ID" value="OWZ05617.1"/>
    <property type="molecule type" value="Genomic_DNA"/>
</dbReference>
<feature type="region of interest" description="Disordered" evidence="1">
    <location>
        <begin position="82"/>
        <end position="143"/>
    </location>
</feature>
<dbReference type="InterPro" id="IPR013103">
    <property type="entry name" value="RVT_2"/>
</dbReference>
<keyword evidence="4" id="KW-1185">Reference proteome</keyword>
<evidence type="ECO:0000256" key="1">
    <source>
        <dbReference type="SAM" id="MobiDB-lite"/>
    </source>
</evidence>
<accession>A0A225VLH4</accession>
<evidence type="ECO:0000313" key="4">
    <source>
        <dbReference type="Proteomes" id="UP000198211"/>
    </source>
</evidence>
<evidence type="ECO:0000259" key="2">
    <source>
        <dbReference type="Pfam" id="PF07727"/>
    </source>
</evidence>
<comment type="caution">
    <text evidence="3">The sequence shown here is derived from an EMBL/GenBank/DDBJ whole genome shotgun (WGS) entry which is preliminary data.</text>
</comment>
<feature type="compositionally biased region" description="Basic and acidic residues" evidence="1">
    <location>
        <begin position="82"/>
        <end position="121"/>
    </location>
</feature>
<evidence type="ECO:0000313" key="3">
    <source>
        <dbReference type="EMBL" id="OWZ05617.1"/>
    </source>
</evidence>
<reference evidence="4" key="1">
    <citation type="submission" date="2017-03" db="EMBL/GenBank/DDBJ databases">
        <title>Phytopthora megakarya and P. palmivora, two closely related causual agents of cacao black pod achieved similar genome size and gene model numbers by different mechanisms.</title>
        <authorList>
            <person name="Ali S."/>
            <person name="Shao J."/>
            <person name="Larry D.J."/>
            <person name="Kronmiller B."/>
            <person name="Shen D."/>
            <person name="Strem M.D."/>
            <person name="Melnick R.L."/>
            <person name="Guiltinan M.J."/>
            <person name="Tyler B.M."/>
            <person name="Meinhardt L.W."/>
            <person name="Bailey B.A."/>
        </authorList>
    </citation>
    <scope>NUCLEOTIDE SEQUENCE [LARGE SCALE GENOMIC DNA]</scope>
    <source>
        <strain evidence="4">zdho120</strain>
    </source>
</reference>
<dbReference type="STRING" id="4795.A0A225VLH4"/>
<dbReference type="Pfam" id="PF07727">
    <property type="entry name" value="RVT_2"/>
    <property type="match status" value="1"/>
</dbReference>
<dbReference type="OrthoDB" id="122734at2759"/>
<sequence length="308" mass="35094">MHRTILNVGSCRANAKRMSPIELLTGNVPNLSDIVTFGTNDETKGFKVYLPKDRIVITTQHIKNVETLDSKQNEQLKAQLEREDPALKRAVEEREGAPKRKETSKIIETSTMDKDKYDTIKSKKKKSKKRSNKKKNQSSADVVAAEVEGADSVVQDPKNYRQAMRDPRSEKWKQAIREEIEALEQNETWCVVKTPEDAKLLHTKWVFKLKTHADGTVERYKARLLARGDQQEYGVDYTYTFSAVLELVSGRIILVVSRIWNVPASDEQLRALGVTSKYELALLLENVCTGLSRRGDCEINCCTRFSCR</sequence>
<feature type="compositionally biased region" description="Basic residues" evidence="1">
    <location>
        <begin position="122"/>
        <end position="136"/>
    </location>
</feature>
<feature type="domain" description="Reverse transcriptase Ty1/copia-type" evidence="2">
    <location>
        <begin position="186"/>
        <end position="257"/>
    </location>
</feature>
<proteinExistence type="predicted"/>
<dbReference type="AlphaFoldDB" id="A0A225VLH4"/>
<protein>
    <submittedName>
        <fullName evidence="3">Putative mitochondrial protein</fullName>
    </submittedName>
</protein>
<gene>
    <name evidence="3" type="ORF">PHMEG_00022261</name>
</gene>
<dbReference type="Proteomes" id="UP000198211">
    <property type="component" value="Unassembled WGS sequence"/>
</dbReference>
<name>A0A225VLH4_9STRA</name>
<organism evidence="3 4">
    <name type="scientific">Phytophthora megakarya</name>
    <dbReference type="NCBI Taxonomy" id="4795"/>
    <lineage>
        <taxon>Eukaryota</taxon>
        <taxon>Sar</taxon>
        <taxon>Stramenopiles</taxon>
        <taxon>Oomycota</taxon>
        <taxon>Peronosporomycetes</taxon>
        <taxon>Peronosporales</taxon>
        <taxon>Peronosporaceae</taxon>
        <taxon>Phytophthora</taxon>
    </lineage>
</organism>